<dbReference type="Proteomes" id="UP000001645">
    <property type="component" value="Chromosome 25"/>
</dbReference>
<feature type="domain" description="HMG box" evidence="3">
    <location>
        <begin position="75"/>
        <end position="135"/>
    </location>
</feature>
<keyword evidence="2" id="KW-0539">Nucleus</keyword>
<evidence type="ECO:0000313" key="4">
    <source>
        <dbReference type="Ensembl" id="ENSMGAP00000023830.1"/>
    </source>
</evidence>
<dbReference type="OrthoDB" id="1919336at2759"/>
<name>A0A803XWD4_MELGA</name>
<reference evidence="4 5" key="1">
    <citation type="journal article" date="2010" name="PLoS Biol.">
        <title>Multi-platform next-generation sequencing of the domestic turkey (Meleagris gallopavo): genome assembly and analysis.</title>
        <authorList>
            <person name="Dalloul R.A."/>
            <person name="Long J.A."/>
            <person name="Zimin A.V."/>
            <person name="Aslam L."/>
            <person name="Beal K."/>
            <person name="Blomberg L.A."/>
            <person name="Bouffard P."/>
            <person name="Burt D.W."/>
            <person name="Crasta O."/>
            <person name="Crooijmans R.P."/>
            <person name="Cooper K."/>
            <person name="Coulombe R.A."/>
            <person name="De S."/>
            <person name="Delany M.E."/>
            <person name="Dodgson J.B."/>
            <person name="Dong J.J."/>
            <person name="Evans C."/>
            <person name="Frederickson K.M."/>
            <person name="Flicek P."/>
            <person name="Florea L."/>
            <person name="Folkerts O."/>
            <person name="Groenen M.A."/>
            <person name="Harkins T.T."/>
            <person name="Herrero J."/>
            <person name="Hoffmann S."/>
            <person name="Megens H.J."/>
            <person name="Jiang A."/>
            <person name="de Jong P."/>
            <person name="Kaiser P."/>
            <person name="Kim H."/>
            <person name="Kim K.W."/>
            <person name="Kim S."/>
            <person name="Langenberger D."/>
            <person name="Lee M.K."/>
            <person name="Lee T."/>
            <person name="Mane S."/>
            <person name="Marcais G."/>
            <person name="Marz M."/>
            <person name="McElroy A.P."/>
            <person name="Modise T."/>
            <person name="Nefedov M."/>
            <person name="Notredame C."/>
            <person name="Paton I.R."/>
            <person name="Payne W.S."/>
            <person name="Pertea G."/>
            <person name="Prickett D."/>
            <person name="Puiu D."/>
            <person name="Qioa D."/>
            <person name="Raineri E."/>
            <person name="Ruffier M."/>
            <person name="Salzberg S.L."/>
            <person name="Schatz M.C."/>
            <person name="Scheuring C."/>
            <person name="Schmidt C.J."/>
            <person name="Schroeder S."/>
            <person name="Searle S.M."/>
            <person name="Smith E.J."/>
            <person name="Smith J."/>
            <person name="Sonstegard T.S."/>
            <person name="Stadler P.F."/>
            <person name="Tafer H."/>
            <person name="Tu Z.J."/>
            <person name="Van Tassell C.P."/>
            <person name="Vilella A.J."/>
            <person name="Williams K.P."/>
            <person name="Yorke J.A."/>
            <person name="Zhang L."/>
            <person name="Zhang H.B."/>
            <person name="Zhang X."/>
            <person name="Zhang Y."/>
            <person name="Reed K.M."/>
        </authorList>
    </citation>
    <scope>NUCLEOTIDE SEQUENCE [LARGE SCALE GENOMIC DNA]</scope>
</reference>
<dbReference type="Pfam" id="PF00505">
    <property type="entry name" value="HMG_box"/>
    <property type="match status" value="1"/>
</dbReference>
<protein>
    <recommendedName>
        <fullName evidence="3">HMG box domain-containing protein</fullName>
    </recommendedName>
</protein>
<feature type="DNA-binding region" description="HMG box" evidence="2">
    <location>
        <begin position="75"/>
        <end position="135"/>
    </location>
</feature>
<dbReference type="GeneTree" id="ENSGT00960000189425"/>
<keyword evidence="1 2" id="KW-0238">DNA-binding</keyword>
<reference evidence="4" key="3">
    <citation type="submission" date="2025-09" db="UniProtKB">
        <authorList>
            <consortium name="Ensembl"/>
        </authorList>
    </citation>
    <scope>IDENTIFICATION</scope>
</reference>
<dbReference type="Gene3D" id="1.10.30.10">
    <property type="entry name" value="High mobility group box domain"/>
    <property type="match status" value="1"/>
</dbReference>
<proteinExistence type="predicted"/>
<dbReference type="AlphaFoldDB" id="A0A803XWD4"/>
<dbReference type="InParanoid" id="A0A803XWD4"/>
<sequence length="135" mass="16051">MARPPRRLVFYLSITKKKGRNSVKPAAGMVSSERWRTMPGEQQKKAEGRMRKREIEYGNVENTPDYLRGVRPTQRKRPLPAFFLFMEEHRPYLQRMNPHWTAAKTAIKLGEKWHSQPERVKEMYKQQAARLRGQK</sequence>
<evidence type="ECO:0000259" key="3">
    <source>
        <dbReference type="PROSITE" id="PS50118"/>
    </source>
</evidence>
<dbReference type="GO" id="GO:0005634">
    <property type="term" value="C:nucleus"/>
    <property type="evidence" value="ECO:0007669"/>
    <property type="project" value="UniProtKB-UniRule"/>
</dbReference>
<dbReference type="InterPro" id="IPR009071">
    <property type="entry name" value="HMG_box_dom"/>
</dbReference>
<dbReference type="Ensembl" id="ENSMGAT00000023852.1">
    <property type="protein sequence ID" value="ENSMGAP00000023830.1"/>
    <property type="gene ID" value="ENSMGAG00000022234.1"/>
</dbReference>
<organism evidence="4 5">
    <name type="scientific">Meleagris gallopavo</name>
    <name type="common">Wild turkey</name>
    <dbReference type="NCBI Taxonomy" id="9103"/>
    <lineage>
        <taxon>Eukaryota</taxon>
        <taxon>Metazoa</taxon>
        <taxon>Chordata</taxon>
        <taxon>Craniata</taxon>
        <taxon>Vertebrata</taxon>
        <taxon>Euteleostomi</taxon>
        <taxon>Archelosauria</taxon>
        <taxon>Archosauria</taxon>
        <taxon>Dinosauria</taxon>
        <taxon>Saurischia</taxon>
        <taxon>Theropoda</taxon>
        <taxon>Coelurosauria</taxon>
        <taxon>Aves</taxon>
        <taxon>Neognathae</taxon>
        <taxon>Galloanserae</taxon>
        <taxon>Galliformes</taxon>
        <taxon>Phasianidae</taxon>
        <taxon>Meleagridinae</taxon>
        <taxon>Meleagris</taxon>
    </lineage>
</organism>
<dbReference type="PANTHER" id="PTHR48112">
    <property type="entry name" value="HIGH MOBILITY GROUP PROTEIN DSP1"/>
    <property type="match status" value="1"/>
</dbReference>
<evidence type="ECO:0000313" key="5">
    <source>
        <dbReference type="Proteomes" id="UP000001645"/>
    </source>
</evidence>
<evidence type="ECO:0000256" key="2">
    <source>
        <dbReference type="PROSITE-ProRule" id="PRU00267"/>
    </source>
</evidence>
<keyword evidence="5" id="KW-1185">Reference proteome</keyword>
<dbReference type="SUPFAM" id="SSF47095">
    <property type="entry name" value="HMG-box"/>
    <property type="match status" value="1"/>
</dbReference>
<dbReference type="InterPro" id="IPR050342">
    <property type="entry name" value="HMGB"/>
</dbReference>
<reference evidence="4" key="2">
    <citation type="submission" date="2025-08" db="UniProtKB">
        <authorList>
            <consortium name="Ensembl"/>
        </authorList>
    </citation>
    <scope>IDENTIFICATION</scope>
</reference>
<evidence type="ECO:0000256" key="1">
    <source>
        <dbReference type="ARBA" id="ARBA00023125"/>
    </source>
</evidence>
<dbReference type="PROSITE" id="PS50118">
    <property type="entry name" value="HMG_BOX_2"/>
    <property type="match status" value="1"/>
</dbReference>
<accession>A0A803XWD4</accession>
<dbReference type="PRINTS" id="PR00886">
    <property type="entry name" value="HIGHMOBLTY12"/>
</dbReference>
<dbReference type="InterPro" id="IPR036910">
    <property type="entry name" value="HMG_box_dom_sf"/>
</dbReference>
<dbReference type="GO" id="GO:0003677">
    <property type="term" value="F:DNA binding"/>
    <property type="evidence" value="ECO:0007669"/>
    <property type="project" value="UniProtKB-UniRule"/>
</dbReference>